<sequence>MLRCLGSSEVFFLSVVLTFSQLARFLMLLVD</sequence>
<evidence type="ECO:0000256" key="1">
    <source>
        <dbReference type="SAM" id="Phobius"/>
    </source>
</evidence>
<feature type="transmembrane region" description="Helical" evidence="1">
    <location>
        <begin position="12"/>
        <end position="30"/>
    </location>
</feature>
<dbReference type="EMBL" id="GBXM01030983">
    <property type="protein sequence ID" value="JAH77594.1"/>
    <property type="molecule type" value="Transcribed_RNA"/>
</dbReference>
<proteinExistence type="predicted"/>
<name>A0A0E9VHI3_ANGAN</name>
<keyword evidence="1" id="KW-0812">Transmembrane</keyword>
<dbReference type="AlphaFoldDB" id="A0A0E9VHI3"/>
<reference evidence="2" key="1">
    <citation type="submission" date="2014-11" db="EMBL/GenBank/DDBJ databases">
        <authorList>
            <person name="Amaro Gonzalez C."/>
        </authorList>
    </citation>
    <scope>NUCLEOTIDE SEQUENCE</scope>
</reference>
<organism evidence="2">
    <name type="scientific">Anguilla anguilla</name>
    <name type="common">European freshwater eel</name>
    <name type="synonym">Muraena anguilla</name>
    <dbReference type="NCBI Taxonomy" id="7936"/>
    <lineage>
        <taxon>Eukaryota</taxon>
        <taxon>Metazoa</taxon>
        <taxon>Chordata</taxon>
        <taxon>Craniata</taxon>
        <taxon>Vertebrata</taxon>
        <taxon>Euteleostomi</taxon>
        <taxon>Actinopterygii</taxon>
        <taxon>Neopterygii</taxon>
        <taxon>Teleostei</taxon>
        <taxon>Anguilliformes</taxon>
        <taxon>Anguillidae</taxon>
        <taxon>Anguilla</taxon>
    </lineage>
</organism>
<keyword evidence="1" id="KW-0472">Membrane</keyword>
<reference evidence="2" key="2">
    <citation type="journal article" date="2015" name="Fish Shellfish Immunol.">
        <title>Early steps in the European eel (Anguilla anguilla)-Vibrio vulnificus interaction in the gills: Role of the RtxA13 toxin.</title>
        <authorList>
            <person name="Callol A."/>
            <person name="Pajuelo D."/>
            <person name="Ebbesson L."/>
            <person name="Teles M."/>
            <person name="MacKenzie S."/>
            <person name="Amaro C."/>
        </authorList>
    </citation>
    <scope>NUCLEOTIDE SEQUENCE</scope>
</reference>
<protein>
    <submittedName>
        <fullName evidence="2">Uncharacterized protein</fullName>
    </submittedName>
</protein>
<evidence type="ECO:0000313" key="2">
    <source>
        <dbReference type="EMBL" id="JAH77594.1"/>
    </source>
</evidence>
<accession>A0A0E9VHI3</accession>
<keyword evidence="1" id="KW-1133">Transmembrane helix</keyword>